<accession>A0ABZ2KT74</accession>
<protein>
    <submittedName>
        <fullName evidence="3">Dipeptidyl peptidase 3</fullName>
    </submittedName>
</protein>
<dbReference type="Pfam" id="PF03571">
    <property type="entry name" value="Peptidase_M49"/>
    <property type="match status" value="1"/>
</dbReference>
<evidence type="ECO:0000313" key="4">
    <source>
        <dbReference type="Proteomes" id="UP001374803"/>
    </source>
</evidence>
<gene>
    <name evidence="3" type="ORF">LVJ94_26750</name>
</gene>
<keyword evidence="4" id="KW-1185">Reference proteome</keyword>
<evidence type="ECO:0000256" key="2">
    <source>
        <dbReference type="ARBA" id="ARBA00022801"/>
    </source>
</evidence>
<dbReference type="PANTHER" id="PTHR23422:SF11">
    <property type="entry name" value="DIPEPTIDYL PEPTIDASE 3"/>
    <property type="match status" value="1"/>
</dbReference>
<reference evidence="3" key="1">
    <citation type="submission" date="2021-12" db="EMBL/GenBank/DDBJ databases">
        <title>Discovery of the Pendulisporaceae a myxobacterial family with distinct sporulation behavior and unique specialized metabolism.</title>
        <authorList>
            <person name="Garcia R."/>
            <person name="Popoff A."/>
            <person name="Bader C.D."/>
            <person name="Loehr J."/>
            <person name="Walesch S."/>
            <person name="Walt C."/>
            <person name="Boldt J."/>
            <person name="Bunk B."/>
            <person name="Haeckl F.J.F.P.J."/>
            <person name="Gunesch A.P."/>
            <person name="Birkelbach J."/>
            <person name="Nuebel U."/>
            <person name="Pietschmann T."/>
            <person name="Bach T."/>
            <person name="Mueller R."/>
        </authorList>
    </citation>
    <scope>NUCLEOTIDE SEQUENCE</scope>
    <source>
        <strain evidence="3">MSr11367</strain>
    </source>
</reference>
<keyword evidence="2" id="KW-0378">Hydrolase</keyword>
<sequence>MGLPHRFGRSVVGIALSLIACSGVRPSHVEPYREVRRGPSKATVLDSVGDATVASYPPTGFAALTPSQRALAYHLVAAAWSADSLLTMQSSRFALPAQAAVRAILAKAERLEPRLRERVLACRRYLFLYHGLHDHWTSLKITLPISQSEFERAAQSTGVAVAPELLAAMFDPKVEPMLVDKNPGPGKDPIVESAASHYQGLTSKDFETYREKYELNGRLRKENGKIIEEVYRAGDARTPPGLAASEIRHIISHLRDASAIAPAREKRALERLVTYLETGDNERMREHDIEWLTEAFPIDYAFGFILTYDDVRQRKGSFLAFVSMPDPERNGPLQALAANAAYFEQKLPFAPEHRRDVFRPPAAAAVMALAATAGAGPFGFGGINLPDAQDLKEKYGSKNAIVLSVEDTNRAVMGTRRTTAFAPAEDRAEMDRCAPYLWYALAGFHEITGHGSGKVMPSLADDPAKPLAPHFGAMEEGRADLVADYLTGDPKTVEIGVLPDTGCARVYPAAKTTMLLTNHLQVPHGDVIEEDHQRAAFIELGFLRDKGVISVERRNGDVFFVVKDPDAWRRAVGELLAEYQRIKATGDGAALRALVEKYGLRLDPKLRDEVVARNAALNLPKRIATIPPTLIPIRDGAGRVIDAKAEQTASLDAYIDLIEHANHAQ</sequence>
<dbReference type="Proteomes" id="UP001374803">
    <property type="component" value="Chromosome"/>
</dbReference>
<organism evidence="3 4">
    <name type="scientific">Pendulispora rubella</name>
    <dbReference type="NCBI Taxonomy" id="2741070"/>
    <lineage>
        <taxon>Bacteria</taxon>
        <taxon>Pseudomonadati</taxon>
        <taxon>Myxococcota</taxon>
        <taxon>Myxococcia</taxon>
        <taxon>Myxococcales</taxon>
        <taxon>Sorangiineae</taxon>
        <taxon>Pendulisporaceae</taxon>
        <taxon>Pendulispora</taxon>
    </lineage>
</organism>
<dbReference type="PROSITE" id="PS51257">
    <property type="entry name" value="PROKAR_LIPOPROTEIN"/>
    <property type="match status" value="1"/>
</dbReference>
<dbReference type="InterPro" id="IPR039461">
    <property type="entry name" value="Peptidase_M49"/>
</dbReference>
<dbReference type="RefSeq" id="WP_394830111.1">
    <property type="nucleotide sequence ID" value="NZ_CP089929.1"/>
</dbReference>
<keyword evidence="1" id="KW-0479">Metal-binding</keyword>
<dbReference type="Gene3D" id="3.30.540.30">
    <property type="match status" value="1"/>
</dbReference>
<dbReference type="EMBL" id="CP089983">
    <property type="protein sequence ID" value="WXB00509.1"/>
    <property type="molecule type" value="Genomic_DNA"/>
</dbReference>
<evidence type="ECO:0000256" key="1">
    <source>
        <dbReference type="ARBA" id="ARBA00022723"/>
    </source>
</evidence>
<proteinExistence type="predicted"/>
<name>A0ABZ2KT74_9BACT</name>
<dbReference type="PANTHER" id="PTHR23422">
    <property type="entry name" value="DIPEPTIDYL PEPTIDASE III-RELATED"/>
    <property type="match status" value="1"/>
</dbReference>
<evidence type="ECO:0000313" key="3">
    <source>
        <dbReference type="EMBL" id="WXB00509.1"/>
    </source>
</evidence>